<protein>
    <submittedName>
        <fullName evidence="15">Tricalbin</fullName>
    </submittedName>
</protein>
<evidence type="ECO:0000259" key="13">
    <source>
        <dbReference type="PROSITE" id="PS50004"/>
    </source>
</evidence>
<dbReference type="PANTHER" id="PTHR46980">
    <property type="entry name" value="TRICALBIN-1-RELATED"/>
    <property type="match status" value="1"/>
</dbReference>
<feature type="region of interest" description="Disordered" evidence="11">
    <location>
        <begin position="1320"/>
        <end position="1368"/>
    </location>
</feature>
<feature type="compositionally biased region" description="Polar residues" evidence="11">
    <location>
        <begin position="1497"/>
        <end position="1507"/>
    </location>
</feature>
<dbReference type="InterPro" id="IPR037761">
    <property type="entry name" value="C2A_Tricalbin"/>
</dbReference>
<dbReference type="CDD" id="cd04040">
    <property type="entry name" value="C2D_Tricalbin-like"/>
    <property type="match status" value="1"/>
</dbReference>
<dbReference type="PIRSF" id="PIRSF037232">
    <property type="entry name" value="Tricalbin"/>
    <property type="match status" value="1"/>
</dbReference>
<dbReference type="PROSITE" id="PS50004">
    <property type="entry name" value="C2"/>
    <property type="match status" value="4"/>
</dbReference>
<evidence type="ECO:0000256" key="1">
    <source>
        <dbReference type="ARBA" id="ARBA00004586"/>
    </source>
</evidence>
<dbReference type="GO" id="GO:0008289">
    <property type="term" value="F:lipid binding"/>
    <property type="evidence" value="ECO:0007669"/>
    <property type="project" value="UniProtKB-KW"/>
</dbReference>
<dbReference type="SMART" id="SM00239">
    <property type="entry name" value="C2"/>
    <property type="match status" value="5"/>
</dbReference>
<evidence type="ECO:0000256" key="3">
    <source>
        <dbReference type="ARBA" id="ARBA00022553"/>
    </source>
</evidence>
<evidence type="ECO:0000256" key="6">
    <source>
        <dbReference type="ARBA" id="ARBA00022824"/>
    </source>
</evidence>
<dbReference type="InterPro" id="IPR035892">
    <property type="entry name" value="C2_domain_sf"/>
</dbReference>
<evidence type="ECO:0000256" key="12">
    <source>
        <dbReference type="SAM" id="Phobius"/>
    </source>
</evidence>
<feature type="domain" description="C2" evidence="13">
    <location>
        <begin position="729"/>
        <end position="856"/>
    </location>
</feature>
<evidence type="ECO:0000256" key="4">
    <source>
        <dbReference type="ARBA" id="ARBA00022692"/>
    </source>
</evidence>
<feature type="domain" description="SMP-LTD" evidence="14">
    <location>
        <begin position="259"/>
        <end position="464"/>
    </location>
</feature>
<dbReference type="InterPro" id="IPR000008">
    <property type="entry name" value="C2_dom"/>
</dbReference>
<keyword evidence="3" id="KW-0597">Phosphoprotein</keyword>
<feature type="domain" description="C2" evidence="13">
    <location>
        <begin position="607"/>
        <end position="723"/>
    </location>
</feature>
<dbReference type="GO" id="GO:0061817">
    <property type="term" value="P:endoplasmic reticulum-plasma membrane tethering"/>
    <property type="evidence" value="ECO:0007669"/>
    <property type="project" value="InterPro"/>
</dbReference>
<name>A0A0A2LD02_PENIT</name>
<keyword evidence="6" id="KW-0256">Endoplasmic reticulum</keyword>
<evidence type="ECO:0000256" key="7">
    <source>
        <dbReference type="ARBA" id="ARBA00022989"/>
    </source>
</evidence>
<keyword evidence="8" id="KW-0445">Lipid transport</keyword>
<evidence type="ECO:0000313" key="16">
    <source>
        <dbReference type="Proteomes" id="UP000030104"/>
    </source>
</evidence>
<feature type="region of interest" description="Disordered" evidence="11">
    <location>
        <begin position="893"/>
        <end position="983"/>
    </location>
</feature>
<evidence type="ECO:0000256" key="8">
    <source>
        <dbReference type="ARBA" id="ARBA00023055"/>
    </source>
</evidence>
<dbReference type="CDD" id="cd04052">
    <property type="entry name" value="C2B_Tricalbin-like"/>
    <property type="match status" value="1"/>
</dbReference>
<dbReference type="Gene3D" id="2.60.40.150">
    <property type="entry name" value="C2 domain"/>
    <property type="match status" value="5"/>
</dbReference>
<dbReference type="PROSITE" id="PS51847">
    <property type="entry name" value="SMP"/>
    <property type="match status" value="1"/>
</dbReference>
<dbReference type="InterPro" id="IPR037762">
    <property type="entry name" value="C2C_Tricalbin"/>
</dbReference>
<keyword evidence="9" id="KW-0446">Lipid-binding</keyword>
<organism evidence="15 16">
    <name type="scientific">Penicillium italicum</name>
    <name type="common">Blue mold</name>
    <dbReference type="NCBI Taxonomy" id="40296"/>
    <lineage>
        <taxon>Eukaryota</taxon>
        <taxon>Fungi</taxon>
        <taxon>Dikarya</taxon>
        <taxon>Ascomycota</taxon>
        <taxon>Pezizomycotina</taxon>
        <taxon>Eurotiomycetes</taxon>
        <taxon>Eurotiomycetidae</taxon>
        <taxon>Eurotiales</taxon>
        <taxon>Aspergillaceae</taxon>
        <taxon>Penicillium</taxon>
    </lineage>
</organism>
<dbReference type="CDD" id="cd21678">
    <property type="entry name" value="SMP_TCB"/>
    <property type="match status" value="1"/>
</dbReference>
<comment type="caution">
    <text evidence="15">The sequence shown here is derived from an EMBL/GenBank/DDBJ whole genome shotgun (WGS) entry which is preliminary data.</text>
</comment>
<evidence type="ECO:0000259" key="14">
    <source>
        <dbReference type="PROSITE" id="PS51847"/>
    </source>
</evidence>
<proteinExistence type="predicted"/>
<dbReference type="OrthoDB" id="1029639at2759"/>
<dbReference type="GO" id="GO:0071944">
    <property type="term" value="C:cell periphery"/>
    <property type="evidence" value="ECO:0007669"/>
    <property type="project" value="UniProtKB-ARBA"/>
</dbReference>
<dbReference type="GO" id="GO:0006869">
    <property type="term" value="P:lipid transport"/>
    <property type="evidence" value="ECO:0007669"/>
    <property type="project" value="UniProtKB-KW"/>
</dbReference>
<feature type="compositionally biased region" description="Polar residues" evidence="11">
    <location>
        <begin position="1"/>
        <end position="10"/>
    </location>
</feature>
<dbReference type="Pfam" id="PF25669">
    <property type="entry name" value="SMP_MUG190-like"/>
    <property type="match status" value="2"/>
</dbReference>
<dbReference type="CDD" id="cd04044">
    <property type="entry name" value="C2A_Tricalbin-like"/>
    <property type="match status" value="1"/>
</dbReference>
<dbReference type="InterPro" id="IPR052455">
    <property type="entry name" value="Tricalbin_domain"/>
</dbReference>
<comment type="subcellular location">
    <subcellularLocation>
        <location evidence="1">Endoplasmic reticulum membrane</location>
    </subcellularLocation>
</comment>
<dbReference type="SUPFAM" id="SSF49562">
    <property type="entry name" value="C2 domain (Calcium/lipid-binding domain, CaLB)"/>
    <property type="match status" value="5"/>
</dbReference>
<dbReference type="EMBL" id="JQGA01000216">
    <property type="protein sequence ID" value="KGO77088.1"/>
    <property type="molecule type" value="Genomic_DNA"/>
</dbReference>
<feature type="domain" description="C2" evidence="13">
    <location>
        <begin position="459"/>
        <end position="578"/>
    </location>
</feature>
<dbReference type="PANTHER" id="PTHR46980:SF2">
    <property type="entry name" value="TRICALBIN-1-RELATED"/>
    <property type="match status" value="1"/>
</dbReference>
<keyword evidence="4 12" id="KW-0812">Transmembrane</keyword>
<reference evidence="15 16" key="1">
    <citation type="journal article" date="2015" name="Mol. Plant Microbe Interact.">
        <title>Genome, transcriptome, and functional analyses of Penicillium expansum provide new insights into secondary metabolism and pathogenicity.</title>
        <authorList>
            <person name="Ballester A.R."/>
            <person name="Marcet-Houben M."/>
            <person name="Levin E."/>
            <person name="Sela N."/>
            <person name="Selma-Lazaro C."/>
            <person name="Carmona L."/>
            <person name="Wisniewski M."/>
            <person name="Droby S."/>
            <person name="Gonzalez-Candelas L."/>
            <person name="Gabaldon T."/>
        </authorList>
    </citation>
    <scope>NUCLEOTIDE SEQUENCE [LARGE SCALE GENOMIC DNA]</scope>
    <source>
        <strain evidence="15 16">PHI-1</strain>
    </source>
</reference>
<dbReference type="Pfam" id="PF00168">
    <property type="entry name" value="C2"/>
    <property type="match status" value="5"/>
</dbReference>
<accession>A0A0A2LD02</accession>
<evidence type="ECO:0000256" key="5">
    <source>
        <dbReference type="ARBA" id="ARBA00022737"/>
    </source>
</evidence>
<keyword evidence="16" id="KW-1185">Reference proteome</keyword>
<feature type="compositionally biased region" description="Low complexity" evidence="11">
    <location>
        <begin position="924"/>
        <end position="936"/>
    </location>
</feature>
<evidence type="ECO:0000313" key="15">
    <source>
        <dbReference type="EMBL" id="KGO77088.1"/>
    </source>
</evidence>
<keyword evidence="2" id="KW-0813">Transport</keyword>
<dbReference type="PhylomeDB" id="A0A0A2LD02"/>
<keyword evidence="5" id="KW-0677">Repeat</keyword>
<evidence type="ECO:0000256" key="11">
    <source>
        <dbReference type="SAM" id="MobiDB-lite"/>
    </source>
</evidence>
<dbReference type="InterPro" id="IPR031468">
    <property type="entry name" value="SMP_LBD"/>
</dbReference>
<dbReference type="GO" id="GO:0005789">
    <property type="term" value="C:endoplasmic reticulum membrane"/>
    <property type="evidence" value="ECO:0007669"/>
    <property type="project" value="UniProtKB-SubCell"/>
</dbReference>
<evidence type="ECO:0000256" key="10">
    <source>
        <dbReference type="ARBA" id="ARBA00023136"/>
    </source>
</evidence>
<feature type="region of interest" description="Disordered" evidence="11">
    <location>
        <begin position="1"/>
        <end position="36"/>
    </location>
</feature>
<dbReference type="HOGENOM" id="CLU_001661_0_0_1"/>
<evidence type="ECO:0000256" key="9">
    <source>
        <dbReference type="ARBA" id="ARBA00023121"/>
    </source>
</evidence>
<dbReference type="Pfam" id="PF24920">
    <property type="entry name" value="C2_TCB1"/>
    <property type="match status" value="1"/>
</dbReference>
<sequence length="1535" mass="168862">MKNLLSSNNIPDFPNSPDLKTTPTGDMASADAEKTEVKMEGTIETAQELHKDPQSHVNPDIIEEKVVKEAQQAGAAAYQFDPDASPEEKANAAKGRLPPDFHNPLKPTGVATDGKADYDLPPPESANAILAEEATRQSAGKPLDEDLRWARDRTGWAPKFVDEKLAAELANEGTLLDHETFLEGRIPDKFFGDWYQNSGIIVFACLTSWMIAVLGGGVGWVLMVMAACSTYYRTSIRRVRRNFRDDISREMSKQRLETDTESLEWINSFLVKFWPIYAPVLCDTIINTVDQVLSTSTPAFLDSLRLKTFVLGTKPPRLEHVKTYPKTDPDTVIMDWKFSFTPNDTMDLTARQTKDKINPKVVLEVRVGKGVVSKGLDVIVEDMACSGLMRVKVKLQIPFPHIERVDVCFLEKPEFDYVCKPLGGDHLGFDINFIPGLESFIKDQIHANLQPMMYDPNVFPIEIAKMLAGNPVDQAIGVVAITLHGAQQLKNPDKFSGTPDPYAVVSLNNRNELGRTKIAHDTDSPRWNETIYVIITSFSDALSIAAYDWNEYRKDKEMGVASFALDKLEQEPSHEGIYLEVQASGRHRGAIHADIRFFPVLEGRTNEAGQAEPAPESNTGIAQFTVEQAKDLDGSKSLVGKLNPYGVLLLNGKEIHITKKLKRTNNPIFQNASKEFLVTDRKNARLGLILKDDRDIMQDPVVGRYQIKMNDMLKMMERGQQWFHLHGAKDGRVKLTLQWKPVALGGIGSAGYVDPIGVMRFHFKRASNLRNLEAMGKSDPYVRVLLSGVTRGRTVTFRNNLNPEWDEVVYVPIRSAREKLTVEVMDEETINKDRTLGWCDLNASDFVREAESGQYEIDDEKQDITSSLKISGAAKGELHYNVSFFPTVPVVNPEDEAEEEDESSEIPSTPGPESTELPKKALHAKSASVDSKASKALSNGAAPITNGTTNGEPASDGRTSLETTASRPMTSTQSETASVHSVKSIPRTFVSAEDLPKYESGFIVFKFHEGQLAVHNVQLEVLMDDYMFPAYVSSKIHSTTAKFSDIGEAFVRELEFSKITLRLVNKDDPKDLSEEHTVSKLTGDTLPTLMRMLYTPTELVLRSSSGEVSKVTVSARYIPTEMKLDPKESINNMGTLRVDVHDAAELPAADRNGFSDPFCKFRLDDETVFKTKVQKKTLHPAWNEYFETPIKSRIGAKFHVDVYDWDFGDKADYLGATPIDLESLEPFQAKEVTLPLDGKSGAIRLSLLFKPTYVIRARQGSSTFSGTFAVPGKIVGAPVKGVGFVGGNVVRGASFLKHGLMSRIHKDKGDDNASILNSIEEPDSVRGDRLAPAAPLVDSSPSPTTPQKEHSRNRSTASQFGDRLSVFGGGGSGEKGSANITVVSAANFPTDANLRVIVRVQGSKGAKDVHKTKAHKNSSGSVTFDDSFRVPNTTADAQYQVRVVDHATFGSDATLGEAPFFVDDQGSVAGQDKAITVGDGVVTIRSSFALSDGGLRPTTSHSTSGTPDPNEGAGSPDSRKMPRRSFLSKRSVSGV</sequence>
<dbReference type="STRING" id="40296.A0A0A2LD02"/>
<feature type="region of interest" description="Disordered" evidence="11">
    <location>
        <begin position="1492"/>
        <end position="1535"/>
    </location>
</feature>
<gene>
    <name evidence="15" type="ORF">PITC_024440</name>
</gene>
<dbReference type="InterPro" id="IPR037765">
    <property type="entry name" value="C2B_Tricalbin"/>
</dbReference>
<feature type="compositionally biased region" description="Polar residues" evidence="11">
    <location>
        <begin position="945"/>
        <end position="981"/>
    </location>
</feature>
<dbReference type="Proteomes" id="UP000030104">
    <property type="component" value="Unassembled WGS sequence"/>
</dbReference>
<feature type="compositionally biased region" description="Acidic residues" evidence="11">
    <location>
        <begin position="893"/>
        <end position="904"/>
    </location>
</feature>
<dbReference type="OMA" id="VLMDDYM"/>
<feature type="transmembrane region" description="Helical" evidence="12">
    <location>
        <begin position="199"/>
        <end position="232"/>
    </location>
</feature>
<keyword evidence="7 12" id="KW-1133">Transmembrane helix</keyword>
<dbReference type="CDD" id="cd04045">
    <property type="entry name" value="C2C_Tricalbin-like"/>
    <property type="match status" value="1"/>
</dbReference>
<keyword evidence="10 12" id="KW-0472">Membrane</keyword>
<evidence type="ECO:0000256" key="2">
    <source>
        <dbReference type="ARBA" id="ARBA00022448"/>
    </source>
</evidence>
<feature type="region of interest" description="Disordered" evidence="11">
    <location>
        <begin position="73"/>
        <end position="103"/>
    </location>
</feature>
<dbReference type="InterPro" id="IPR017147">
    <property type="entry name" value="Tricalbin"/>
</dbReference>
<feature type="domain" description="C2" evidence="13">
    <location>
        <begin position="1116"/>
        <end position="1236"/>
    </location>
</feature>
<dbReference type="InterPro" id="IPR056910">
    <property type="entry name" value="TCB1-3_C2"/>
</dbReference>
<dbReference type="InterPro" id="IPR037756">
    <property type="entry name" value="C2D_Tricalbin"/>
</dbReference>